<evidence type="ECO:0000256" key="11">
    <source>
        <dbReference type="ARBA" id="ARBA00022801"/>
    </source>
</evidence>
<dbReference type="GO" id="GO:0005634">
    <property type="term" value="C:nucleus"/>
    <property type="evidence" value="ECO:0007669"/>
    <property type="project" value="TreeGrafter"/>
</dbReference>
<feature type="domain" description="Damage-control phosphatase ARMT1-like metal-binding" evidence="24">
    <location>
        <begin position="898"/>
        <end position="963"/>
    </location>
</feature>
<dbReference type="SUPFAM" id="SSF111321">
    <property type="entry name" value="AF1104-like"/>
    <property type="match status" value="1"/>
</dbReference>
<dbReference type="GO" id="GO:0004594">
    <property type="term" value="F:pantothenate kinase activity"/>
    <property type="evidence" value="ECO:0007669"/>
    <property type="project" value="UniProtKB-UniRule"/>
</dbReference>
<protein>
    <recommendedName>
        <fullName evidence="21 22">Pantothenate kinase 2</fullName>
        <ecNumber evidence="5 22">2.7.1.33</ecNumber>
    </recommendedName>
</protein>
<dbReference type="PIRSF" id="PIRSF036939">
    <property type="entry name" value="PanK_long"/>
    <property type="match status" value="1"/>
</dbReference>
<accession>A0AA86W0S2</accession>
<comment type="cofactor">
    <cofactor evidence="1">
        <name>Mn(2+)</name>
        <dbReference type="ChEBI" id="CHEBI:29035"/>
    </cofactor>
</comment>
<dbReference type="PANTHER" id="PTHR12280:SF20">
    <property type="entry name" value="4'-PHOSPHOPANTETHEINE PHOSPHATASE"/>
    <property type="match status" value="1"/>
</dbReference>
<dbReference type="InterPro" id="IPR004567">
    <property type="entry name" value="Type_II_PanK"/>
</dbReference>
<feature type="compositionally biased region" description="Polar residues" evidence="23">
    <location>
        <begin position="51"/>
        <end position="62"/>
    </location>
</feature>
<dbReference type="Gene3D" id="3.30.420.40">
    <property type="match status" value="1"/>
</dbReference>
<dbReference type="Gene3D" id="3.40.50.10880">
    <property type="entry name" value="Uncharacterised protein PF01937, DUF89, domain 3"/>
    <property type="match status" value="1"/>
</dbReference>
<keyword evidence="8" id="KW-0479">Metal-binding</keyword>
<dbReference type="GO" id="GO:0015937">
    <property type="term" value="P:coenzyme A biosynthetic process"/>
    <property type="evidence" value="ECO:0007669"/>
    <property type="project" value="UniProtKB-UniRule"/>
</dbReference>
<keyword evidence="9 22" id="KW-0547">Nucleotide-binding</keyword>
<dbReference type="Gene3D" id="3.30.420.510">
    <property type="match status" value="1"/>
</dbReference>
<comment type="pathway">
    <text evidence="3 22">Cofactor biosynthesis; coenzyme A biosynthesis; CoA from (R)-pantothenate: step 1/5.</text>
</comment>
<dbReference type="Gene3D" id="1.20.1700.10">
    <property type="entry name" value="AF1104-like"/>
    <property type="match status" value="1"/>
</dbReference>
<dbReference type="InterPro" id="IPR036075">
    <property type="entry name" value="ARMT-1-like_metal-bd_sf"/>
</dbReference>
<dbReference type="Gramene" id="rna-AYBTSS11_LOCUS27226">
    <property type="protein sequence ID" value="CAJ1975130.1"/>
    <property type="gene ID" value="gene-AYBTSS11_LOCUS27226"/>
</dbReference>
<comment type="similarity">
    <text evidence="4">In the N-terminal section; belongs to the type II pantothenate kinase family.</text>
</comment>
<keyword evidence="26" id="KW-1185">Reference proteome</keyword>
<dbReference type="GO" id="GO:0046872">
    <property type="term" value="F:metal ion binding"/>
    <property type="evidence" value="ECO:0007669"/>
    <property type="project" value="UniProtKB-KW"/>
</dbReference>
<comment type="cofactor">
    <cofactor evidence="2">
        <name>Ni(2+)</name>
        <dbReference type="ChEBI" id="CHEBI:49786"/>
    </cofactor>
</comment>
<dbReference type="NCBIfam" id="TIGR00555">
    <property type="entry name" value="panK_eukar"/>
    <property type="match status" value="1"/>
</dbReference>
<evidence type="ECO:0000256" key="15">
    <source>
        <dbReference type="ARBA" id="ARBA00029312"/>
    </source>
</evidence>
<evidence type="ECO:0000256" key="20">
    <source>
        <dbReference type="ARBA" id="ARBA00061149"/>
    </source>
</evidence>
<evidence type="ECO:0000256" key="13">
    <source>
        <dbReference type="ARBA" id="ARBA00022993"/>
    </source>
</evidence>
<evidence type="ECO:0000256" key="1">
    <source>
        <dbReference type="ARBA" id="ARBA00001936"/>
    </source>
</evidence>
<dbReference type="InterPro" id="IPR015844">
    <property type="entry name" value="PanK_long"/>
</dbReference>
<evidence type="ECO:0000256" key="3">
    <source>
        <dbReference type="ARBA" id="ARBA00005225"/>
    </source>
</evidence>
<dbReference type="InterPro" id="IPR002791">
    <property type="entry name" value="ARMT1-like_metal-bd"/>
</dbReference>
<dbReference type="GO" id="GO:0016787">
    <property type="term" value="F:hydrolase activity"/>
    <property type="evidence" value="ECO:0007669"/>
    <property type="project" value="UniProtKB-KW"/>
</dbReference>
<organism evidence="25 26">
    <name type="scientific">Sphenostylis stenocarpa</name>
    <dbReference type="NCBI Taxonomy" id="92480"/>
    <lineage>
        <taxon>Eukaryota</taxon>
        <taxon>Viridiplantae</taxon>
        <taxon>Streptophyta</taxon>
        <taxon>Embryophyta</taxon>
        <taxon>Tracheophyta</taxon>
        <taxon>Spermatophyta</taxon>
        <taxon>Magnoliopsida</taxon>
        <taxon>eudicotyledons</taxon>
        <taxon>Gunneridae</taxon>
        <taxon>Pentapetalae</taxon>
        <taxon>rosids</taxon>
        <taxon>fabids</taxon>
        <taxon>Fabales</taxon>
        <taxon>Fabaceae</taxon>
        <taxon>Papilionoideae</taxon>
        <taxon>50 kb inversion clade</taxon>
        <taxon>NPAAA clade</taxon>
        <taxon>indigoferoid/millettioid clade</taxon>
        <taxon>Phaseoleae</taxon>
        <taxon>Sphenostylis</taxon>
    </lineage>
</organism>
<evidence type="ECO:0000256" key="2">
    <source>
        <dbReference type="ARBA" id="ARBA00001967"/>
    </source>
</evidence>
<evidence type="ECO:0000256" key="21">
    <source>
        <dbReference type="ARBA" id="ARBA00068274"/>
    </source>
</evidence>
<dbReference type="AlphaFoldDB" id="A0AA86W0S2"/>
<dbReference type="InterPro" id="IPR035073">
    <property type="entry name" value="At2g17340_3_helix_bundle"/>
</dbReference>
<evidence type="ECO:0000313" key="25">
    <source>
        <dbReference type="EMBL" id="CAJ1975130.1"/>
    </source>
</evidence>
<dbReference type="Pfam" id="PF03630">
    <property type="entry name" value="Fumble"/>
    <property type="match status" value="1"/>
</dbReference>
<evidence type="ECO:0000256" key="14">
    <source>
        <dbReference type="ARBA" id="ARBA00023211"/>
    </source>
</evidence>
<evidence type="ECO:0000256" key="7">
    <source>
        <dbReference type="ARBA" id="ARBA00022679"/>
    </source>
</evidence>
<dbReference type="SUPFAM" id="SSF53067">
    <property type="entry name" value="Actin-like ATPase domain"/>
    <property type="match status" value="2"/>
</dbReference>
<dbReference type="Pfam" id="PF01937">
    <property type="entry name" value="ARMT1-like_dom"/>
    <property type="match status" value="2"/>
</dbReference>
<keyword evidence="7 22" id="KW-0808">Transferase</keyword>
<evidence type="ECO:0000256" key="19">
    <source>
        <dbReference type="ARBA" id="ARBA00058977"/>
    </source>
</evidence>
<dbReference type="Proteomes" id="UP001189624">
    <property type="component" value="Chromosome 9"/>
</dbReference>
<dbReference type="GO" id="GO:0005829">
    <property type="term" value="C:cytosol"/>
    <property type="evidence" value="ECO:0007669"/>
    <property type="project" value="TreeGrafter"/>
</dbReference>
<feature type="compositionally biased region" description="Polar residues" evidence="23">
    <location>
        <begin position="23"/>
        <end position="40"/>
    </location>
</feature>
<evidence type="ECO:0000256" key="23">
    <source>
        <dbReference type="SAM" id="MobiDB-lite"/>
    </source>
</evidence>
<evidence type="ECO:0000256" key="22">
    <source>
        <dbReference type="PIRNR" id="PIRNR036939"/>
    </source>
</evidence>
<evidence type="ECO:0000256" key="12">
    <source>
        <dbReference type="ARBA" id="ARBA00022840"/>
    </source>
</evidence>
<name>A0AA86W0S2_9FABA</name>
<evidence type="ECO:0000259" key="24">
    <source>
        <dbReference type="Pfam" id="PF01937"/>
    </source>
</evidence>
<evidence type="ECO:0000256" key="9">
    <source>
        <dbReference type="ARBA" id="ARBA00022741"/>
    </source>
</evidence>
<feature type="domain" description="Damage-control phosphatase ARMT1-like metal-binding" evidence="24">
    <location>
        <begin position="602"/>
        <end position="800"/>
    </location>
</feature>
<gene>
    <name evidence="25" type="ORF">AYBTSS11_LOCUS27226</name>
</gene>
<comment type="similarity">
    <text evidence="20">In the C-terminal section; belongs to the damage-control phosphatase family. Phosphopantetheine phosphatase II subfamily.</text>
</comment>
<evidence type="ECO:0000256" key="10">
    <source>
        <dbReference type="ARBA" id="ARBA00022777"/>
    </source>
</evidence>
<comment type="similarity">
    <text evidence="22">Belongs to the type II pantothenate kinase family.</text>
</comment>
<comment type="catalytic activity">
    <reaction evidence="18">
        <text>(R)-pantothenate + ATP = (R)-4'-phosphopantothenate + ADP + H(+)</text>
        <dbReference type="Rhea" id="RHEA:16373"/>
        <dbReference type="ChEBI" id="CHEBI:10986"/>
        <dbReference type="ChEBI" id="CHEBI:15378"/>
        <dbReference type="ChEBI" id="CHEBI:29032"/>
        <dbReference type="ChEBI" id="CHEBI:30616"/>
        <dbReference type="ChEBI" id="CHEBI:456216"/>
        <dbReference type="EC" id="2.7.1.33"/>
    </reaction>
    <physiologicalReaction direction="left-to-right" evidence="18">
        <dbReference type="Rhea" id="RHEA:16374"/>
    </physiologicalReaction>
</comment>
<keyword evidence="10 22" id="KW-0418">Kinase</keyword>
<comment type="function">
    <text evidence="19">Catalyzes the phosphorylation of pantothenate the first step in CoA biosynthesis. May play a role in the physiological regulation of the intracellular CoA concentration. Functionally redudant with PANK1. The phosphatase activity shows preference for normal or oxidatively damaged intermediates of 4'-phosphopantetheine, which provides strong indirect evidence that the phosphatase activity pre-empts damage in the CoA pathway. Hydrolyzing excess 4'-phosphopantetheine could constitute a directed overflow mechanism to prevent its oxidation to the S-sulfonate, sulfonate, or other forms. Hydrolyzing 4'-phosphopantetheine sulfonate or S-sulfonate would forestall their conversion to inactive forms of CoA and acyl carrier protein.</text>
</comment>
<dbReference type="FunFam" id="1.20.1700.10:FF:000002">
    <property type="entry name" value="Pantothenate kinase 2"/>
    <property type="match status" value="1"/>
</dbReference>
<keyword evidence="11" id="KW-0378">Hydrolase</keyword>
<reference evidence="25" key="1">
    <citation type="submission" date="2023-10" db="EMBL/GenBank/DDBJ databases">
        <authorList>
            <person name="Domelevo Entfellner J.-B."/>
        </authorList>
    </citation>
    <scope>NUCLEOTIDE SEQUENCE</scope>
</reference>
<evidence type="ECO:0000313" key="26">
    <source>
        <dbReference type="Proteomes" id="UP001189624"/>
    </source>
</evidence>
<comment type="catalytic activity">
    <reaction evidence="15">
        <text>(R)-4'-phosphopantetheine + H2O = (R)-pantetheine + phosphate</text>
        <dbReference type="Rhea" id="RHEA:68328"/>
        <dbReference type="ChEBI" id="CHEBI:15377"/>
        <dbReference type="ChEBI" id="CHEBI:16753"/>
        <dbReference type="ChEBI" id="CHEBI:43474"/>
        <dbReference type="ChEBI" id="CHEBI:61723"/>
    </reaction>
    <physiologicalReaction direction="left-to-right" evidence="15">
        <dbReference type="Rhea" id="RHEA:68329"/>
    </physiologicalReaction>
</comment>
<keyword evidence="14" id="KW-0464">Manganese</keyword>
<evidence type="ECO:0000256" key="8">
    <source>
        <dbReference type="ARBA" id="ARBA00022723"/>
    </source>
</evidence>
<dbReference type="FunFam" id="3.30.420.40:FF:000442">
    <property type="entry name" value="Pantothenate kinase 1"/>
    <property type="match status" value="1"/>
</dbReference>
<dbReference type="EC" id="2.7.1.33" evidence="5 22"/>
<comment type="catalytic activity">
    <reaction evidence="16">
        <text>(R)-4'-phosphopantetheine sulfonate + H2O = (R)-pantetheine sulfonate + phosphate</text>
        <dbReference type="Rhea" id="RHEA:68336"/>
        <dbReference type="ChEBI" id="CHEBI:15377"/>
        <dbReference type="ChEBI" id="CHEBI:43474"/>
        <dbReference type="ChEBI" id="CHEBI:177300"/>
        <dbReference type="ChEBI" id="CHEBI:177301"/>
    </reaction>
    <physiologicalReaction direction="left-to-right" evidence="16">
        <dbReference type="Rhea" id="RHEA:68337"/>
    </physiologicalReaction>
</comment>
<dbReference type="PANTHER" id="PTHR12280">
    <property type="entry name" value="PANTOTHENATE KINASE"/>
    <property type="match status" value="1"/>
</dbReference>
<dbReference type="FunFam" id="3.30.420.40:FF:000273">
    <property type="entry name" value="Pantothenate kinase 2"/>
    <property type="match status" value="1"/>
</dbReference>
<evidence type="ECO:0000256" key="17">
    <source>
        <dbReference type="ARBA" id="ARBA00050986"/>
    </source>
</evidence>
<keyword evidence="6" id="KW-0533">Nickel</keyword>
<keyword evidence="12 22" id="KW-0067">ATP-binding</keyword>
<dbReference type="FunFam" id="3.30.420.510:FF:000003">
    <property type="entry name" value="Pantothenate kinase 2"/>
    <property type="match status" value="1"/>
</dbReference>
<sequence length="979" mass="108589">MAGSVEGEQQQKQVLGLIEEQKLQTQESENNHNTTGTQLESGEGEREMTPTAASSMHRSGSRPQLDVSKAEIQGNEEEKYPTILLPNQSDDLSHLALDIGGSLIKLVYFSRHEDQSADDKRKRSMKERLGLSNGNRRSYPILGGRLHFVKFETRKINECLDFIHSKQLHWLESHYSDGVTDQNGIIKATGGGAYKYADLFKERLGVSLDKEDEMDCLVAGANFLLKAIRHEAFTHMEGHKEFVQIEPNDLFPYLLVNIGSGVSMIKVDGDGKFERVSGTNVGGGTYWGLGRLLTKCKSFDELLELSQKGDNRSMDMLVGDIYGGLDYSKIGLSASTIASSFGKTISEKKELEEYRPEDISLSLLRMISYNIGQIAYLNALRFRLKRIFFGGFFIRGHAYTMDTISFAVHFWSNGEAQAMFLRHEGFLGALGAFMSYEKHGLDDLMVHHLVERFPIGAPYTGGKIHGPPLGDLNEKASDRDWKFLTYAVISWMEKFLQKGTEITAPVPMTPLAGTTGLGGFEVPLSKGSTLRSDASALNVGVLHLVPTLEVFPLLADPKLYEPNTIDLSDNSELKYWLTILSEHLSDLVDKAVASEGGADDAKRRGDAFARAFSAHLARLMEEPSAYGKLGLANLLEMREECLREFQFVDAYRSIKQRENEASLAVLPDLLAELDSMDEESRLLTLIEGVLAANIFDWGSRACVDLYHKGTIIEIYRMSRNKMRRPWRVSELKHVGAENKKSPRHKRALLFVDNSGADIVLGMLPLARELLRRGTEVVLVANSLPALNDVTAMELPDIVAEAAKLIFNLDVGPLGNIVPGKFTMGSVKYEGCVKMSYIIKEYGQNTPYVRLGQCCLIEFTFKHCDILRRAAEVGGLLVDAMINTSNSSKENSSSIPLMVVENGCGSPCIDLRQVSSELAAAAKDADLLILEGMGRALHTNLNARFKCDSVKLAMVKNQRLAEKLVKGNLYDCICKYEPAS</sequence>
<dbReference type="EMBL" id="OY731406">
    <property type="protein sequence ID" value="CAJ1975130.1"/>
    <property type="molecule type" value="Genomic_DNA"/>
</dbReference>
<dbReference type="GO" id="GO:0005524">
    <property type="term" value="F:ATP binding"/>
    <property type="evidence" value="ECO:0007669"/>
    <property type="project" value="UniProtKB-UniRule"/>
</dbReference>
<feature type="region of interest" description="Disordered" evidence="23">
    <location>
        <begin position="1"/>
        <end position="66"/>
    </location>
</feature>
<evidence type="ECO:0000256" key="18">
    <source>
        <dbReference type="ARBA" id="ARBA00051980"/>
    </source>
</evidence>
<keyword evidence="13 22" id="KW-0173">Coenzyme A biosynthesis</keyword>
<dbReference type="CDD" id="cd24123">
    <property type="entry name" value="ASKHA_NBD_PanK-II_Pank4"/>
    <property type="match status" value="1"/>
</dbReference>
<evidence type="ECO:0000256" key="6">
    <source>
        <dbReference type="ARBA" id="ARBA00022596"/>
    </source>
</evidence>
<evidence type="ECO:0000256" key="16">
    <source>
        <dbReference type="ARBA" id="ARBA00029319"/>
    </source>
</evidence>
<evidence type="ECO:0000256" key="5">
    <source>
        <dbReference type="ARBA" id="ARBA00012102"/>
    </source>
</evidence>
<proteinExistence type="inferred from homology"/>
<comment type="catalytic activity">
    <reaction evidence="17">
        <text>(R)-4'-phosphopantothenate + H2O = (R)-pantothenate + phosphate</text>
        <dbReference type="Rhea" id="RHEA:68332"/>
        <dbReference type="ChEBI" id="CHEBI:10986"/>
        <dbReference type="ChEBI" id="CHEBI:15377"/>
        <dbReference type="ChEBI" id="CHEBI:29032"/>
        <dbReference type="ChEBI" id="CHEBI:43474"/>
    </reaction>
    <physiologicalReaction direction="left-to-right" evidence="17">
        <dbReference type="Rhea" id="RHEA:68333"/>
    </physiologicalReaction>
</comment>
<evidence type="ECO:0000256" key="4">
    <source>
        <dbReference type="ARBA" id="ARBA00005538"/>
    </source>
</evidence>
<dbReference type="InterPro" id="IPR043129">
    <property type="entry name" value="ATPase_NBD"/>
</dbReference>